<dbReference type="eggNOG" id="arCOG03213">
    <property type="taxonomic scope" value="Archaea"/>
</dbReference>
<feature type="domain" description="Connectase MJ0548-like C-terminal" evidence="2">
    <location>
        <begin position="196"/>
        <end position="289"/>
    </location>
</feature>
<dbReference type="OrthoDB" id="106876at2157"/>
<dbReference type="GeneID" id="4929298"/>
<evidence type="ECO:0000313" key="3">
    <source>
        <dbReference type="EMBL" id="ABO35960.1"/>
    </source>
</evidence>
<gene>
    <name evidence="3" type="ordered locus">MmarC5_1663</name>
</gene>
<dbReference type="HOGENOM" id="CLU_078138_0_0_2"/>
<dbReference type="Pfam" id="PF09894">
    <property type="entry name" value="MJ0548_N"/>
    <property type="match status" value="1"/>
</dbReference>
<dbReference type="STRING" id="402880.MmarC5_1663"/>
<dbReference type="EMBL" id="CP000609">
    <property type="protein sequence ID" value="ABO35960.1"/>
    <property type="molecule type" value="Genomic_DNA"/>
</dbReference>
<reference evidence="3 4" key="1">
    <citation type="submission" date="2007-03" db="EMBL/GenBank/DDBJ databases">
        <title>Complete sequence of chromosome of Methanococcus maripaludis C5.</title>
        <authorList>
            <consortium name="US DOE Joint Genome Institute"/>
            <person name="Copeland A."/>
            <person name="Lucas S."/>
            <person name="Lapidus A."/>
            <person name="Barry K."/>
            <person name="Glavina del Rio T."/>
            <person name="Dalin E."/>
            <person name="Tice H."/>
            <person name="Pitluck S."/>
            <person name="Chertkov O."/>
            <person name="Brettin T."/>
            <person name="Bruce D."/>
            <person name="Han C."/>
            <person name="Detter J.C."/>
            <person name="Schmutz J."/>
            <person name="Larimer F."/>
            <person name="Land M."/>
            <person name="Hauser L."/>
            <person name="Kyrpides N."/>
            <person name="Mikhailova N."/>
            <person name="Sieprawska-Lupa M."/>
            <person name="Whitman W.B."/>
            <person name="Richardson P."/>
        </authorList>
    </citation>
    <scope>NUCLEOTIDE SEQUENCE [LARGE SCALE GENOMIC DNA]</scope>
    <source>
        <strain evidence="4">C5 / ATCC BAA-1333</strain>
    </source>
</reference>
<accession>A4G0H6</accession>
<dbReference type="InterPro" id="IPR057262">
    <property type="entry name" value="MJ0548_N"/>
</dbReference>
<sequence>MSVIIGYYGKNGAVIAGDSRNLLFKGIKSNREKLEELLYSGKIRTDEELMKKASEFDVNVYINDSEEKVRILGNLLCGEIKSIGKDSKRRRMYLSKEKCAVLDIENDQITNKSVKTGSGIVVFGNKYIKSLVESEIKKYIKDILKMSVKEIKNLFEKILEKTENATLSGKFEYYFVETYENNFEMAVEDDLNELFEYRKELSLKMVEMQKVMMIADKIVKIGDVGKIENGNLVLYDDFLAIDKICPEPTIYCEIEITGEFIEGDVITIDNESLKVKRTGNPVVVEKIICKK</sequence>
<dbReference type="Pfam" id="PF25274">
    <property type="entry name" value="MJ0548_C"/>
    <property type="match status" value="1"/>
</dbReference>
<feature type="domain" description="Connectase MJ0548-like N-terminal" evidence="1">
    <location>
        <begin position="1"/>
        <end position="191"/>
    </location>
</feature>
<evidence type="ECO:0000259" key="1">
    <source>
        <dbReference type="Pfam" id="PF09894"/>
    </source>
</evidence>
<dbReference type="AlphaFoldDB" id="A4G0H6"/>
<evidence type="ECO:0000313" key="4">
    <source>
        <dbReference type="Proteomes" id="UP000000253"/>
    </source>
</evidence>
<dbReference type="KEGG" id="mmq:MmarC5_1663"/>
<evidence type="ECO:0000259" key="2">
    <source>
        <dbReference type="Pfam" id="PF25274"/>
    </source>
</evidence>
<protein>
    <submittedName>
        <fullName evidence="3">Uncharacterized protein</fullName>
    </submittedName>
</protein>
<proteinExistence type="predicted"/>
<dbReference type="PIRSF" id="PIRSF019262">
    <property type="entry name" value="UCP019262"/>
    <property type="match status" value="1"/>
</dbReference>
<name>A4G0H6_METM5</name>
<dbReference type="InterPro" id="IPR057377">
    <property type="entry name" value="MJ0548_C"/>
</dbReference>
<organism evidence="3 4">
    <name type="scientific">Methanococcus maripaludis (strain C5 / ATCC BAA-1333)</name>
    <dbReference type="NCBI Taxonomy" id="402880"/>
    <lineage>
        <taxon>Archaea</taxon>
        <taxon>Methanobacteriati</taxon>
        <taxon>Methanobacteriota</taxon>
        <taxon>Methanomada group</taxon>
        <taxon>Methanococci</taxon>
        <taxon>Methanococcales</taxon>
        <taxon>Methanococcaceae</taxon>
        <taxon>Methanococcus</taxon>
    </lineage>
</organism>
<dbReference type="RefSeq" id="WP_011869407.1">
    <property type="nucleotide sequence ID" value="NC_009135.1"/>
</dbReference>
<dbReference type="InterPro" id="IPR016754">
    <property type="entry name" value="MJ0548-like"/>
</dbReference>
<dbReference type="Proteomes" id="UP000000253">
    <property type="component" value="Chromosome"/>
</dbReference>